<keyword evidence="2" id="KW-0732">Signal</keyword>
<dbReference type="Proteomes" id="UP001497497">
    <property type="component" value="Unassembled WGS sequence"/>
</dbReference>
<gene>
    <name evidence="3" type="ORF">GSLYS_00018318001</name>
</gene>
<reference evidence="3 4" key="1">
    <citation type="submission" date="2024-04" db="EMBL/GenBank/DDBJ databases">
        <authorList>
            <consortium name="Genoscope - CEA"/>
            <person name="William W."/>
        </authorList>
    </citation>
    <scope>NUCLEOTIDE SEQUENCE [LARGE SCALE GENOMIC DNA]</scope>
</reference>
<evidence type="ECO:0000256" key="2">
    <source>
        <dbReference type="SAM" id="SignalP"/>
    </source>
</evidence>
<name>A0AAV2IFB9_LYMST</name>
<dbReference type="AlphaFoldDB" id="A0AAV2IFB9"/>
<accession>A0AAV2IFB9</accession>
<sequence length="333" mass="37452">MFLAVVILLLVTGGIAGSIYDKFHVVSELSQIEAHLKELDSDLDKTSNAVFKLKSELSGETNGKVESGDLVPLVPCVRPLDAWRTVLNGELKFTMKYLELAEDVRVTWGDTMTILPATFYELSGEIVGKFMNSSVTVPDNLTADSIIFMAATCGDNVNWQAYQFLSTGENYAHQVLSEDAMPVVETNTSEVVYNIGQDAFLRMRTRQPEHRAGHHIQTDVFLSLVDLKTGEFEMRPLVDYANKSVEFLDSKVDANSSEATIRMKMSERMKSGIIMTLSYQLMRGSVISFMSEFFHVYVRPSNQTGPFPPDYIHVRIPPHKQTDEKDITQEKCR</sequence>
<evidence type="ECO:0000256" key="1">
    <source>
        <dbReference type="SAM" id="Coils"/>
    </source>
</evidence>
<dbReference type="EMBL" id="CAXITT010000651">
    <property type="protein sequence ID" value="CAL1544835.1"/>
    <property type="molecule type" value="Genomic_DNA"/>
</dbReference>
<feature type="signal peptide" evidence="2">
    <location>
        <begin position="1"/>
        <end position="16"/>
    </location>
</feature>
<keyword evidence="1" id="KW-0175">Coiled coil</keyword>
<protein>
    <submittedName>
        <fullName evidence="3">Uncharacterized protein</fullName>
    </submittedName>
</protein>
<evidence type="ECO:0000313" key="4">
    <source>
        <dbReference type="Proteomes" id="UP001497497"/>
    </source>
</evidence>
<comment type="caution">
    <text evidence="3">The sequence shown here is derived from an EMBL/GenBank/DDBJ whole genome shotgun (WGS) entry which is preliminary data.</text>
</comment>
<feature type="chain" id="PRO_5043315240" evidence="2">
    <location>
        <begin position="17"/>
        <end position="333"/>
    </location>
</feature>
<evidence type="ECO:0000313" key="3">
    <source>
        <dbReference type="EMBL" id="CAL1544835.1"/>
    </source>
</evidence>
<feature type="coiled-coil region" evidence="1">
    <location>
        <begin position="29"/>
        <end position="56"/>
    </location>
</feature>
<proteinExistence type="predicted"/>
<keyword evidence="4" id="KW-1185">Reference proteome</keyword>
<organism evidence="3 4">
    <name type="scientific">Lymnaea stagnalis</name>
    <name type="common">Great pond snail</name>
    <name type="synonym">Helix stagnalis</name>
    <dbReference type="NCBI Taxonomy" id="6523"/>
    <lineage>
        <taxon>Eukaryota</taxon>
        <taxon>Metazoa</taxon>
        <taxon>Spiralia</taxon>
        <taxon>Lophotrochozoa</taxon>
        <taxon>Mollusca</taxon>
        <taxon>Gastropoda</taxon>
        <taxon>Heterobranchia</taxon>
        <taxon>Euthyneura</taxon>
        <taxon>Panpulmonata</taxon>
        <taxon>Hygrophila</taxon>
        <taxon>Lymnaeoidea</taxon>
        <taxon>Lymnaeidae</taxon>
        <taxon>Lymnaea</taxon>
    </lineage>
</organism>